<accession>A0A4V1NRQ8</accession>
<reference evidence="2 3" key="1">
    <citation type="submission" date="2019-01" db="EMBL/GenBank/DDBJ databases">
        <title>Blautia sp. nov. KGMB01111 isolated human feces.</title>
        <authorList>
            <person name="Park J.-E."/>
            <person name="Kim J.-S."/>
            <person name="Park S.-H."/>
        </authorList>
    </citation>
    <scope>NUCLEOTIDE SEQUENCE [LARGE SCALE GENOMIC DNA]</scope>
    <source>
        <strain evidence="2 3">KGMB01111</strain>
    </source>
</reference>
<keyword evidence="1" id="KW-1133">Transmembrane helix</keyword>
<evidence type="ECO:0000313" key="2">
    <source>
        <dbReference type="EMBL" id="RXS74605.1"/>
    </source>
</evidence>
<proteinExistence type="predicted"/>
<evidence type="ECO:0000313" key="3">
    <source>
        <dbReference type="Proteomes" id="UP000290106"/>
    </source>
</evidence>
<sequence length="268" mass="29453">MKQNEQEKKGTLTVKKRMYISILLSMLALVGVTAATVAWFSIADNTRVRTMSLDIMADVSLRMDLDAHSTIDQYVKTLSFRQIGNRIQQEKGFSFLDTPLQPVTTSDQSTFTFENGSVADPRSGAYLEFTLHFMAAEDMIVHLTSANSGDGQQDGTAILSKNPELPQAMRIALTEGDTTWIYDPGMGDTASGSGKVKTFGLPSASAMKLTDTNTMFSLKKETDKAIQVHIWMEGTDPACTDSLKSADYAIRLRFTGTTEDNKPFSENS</sequence>
<keyword evidence="1" id="KW-0472">Membrane</keyword>
<dbReference type="RefSeq" id="WP_129257219.1">
    <property type="nucleotide sequence ID" value="NZ_SDKC01000001.1"/>
</dbReference>
<dbReference type="Proteomes" id="UP000290106">
    <property type="component" value="Unassembled WGS sequence"/>
</dbReference>
<name>A0A4V1NRQ8_9FIRM</name>
<gene>
    <name evidence="2" type="ORF">ETP43_04885</name>
</gene>
<evidence type="ECO:0000256" key="1">
    <source>
        <dbReference type="SAM" id="Phobius"/>
    </source>
</evidence>
<keyword evidence="3" id="KW-1185">Reference proteome</keyword>
<comment type="caution">
    <text evidence="2">The sequence shown here is derived from an EMBL/GenBank/DDBJ whole genome shotgun (WGS) entry which is preliminary data.</text>
</comment>
<keyword evidence="1" id="KW-0812">Transmembrane</keyword>
<dbReference type="OrthoDB" id="2039459at2"/>
<dbReference type="EMBL" id="SDKC01000001">
    <property type="protein sequence ID" value="RXS74605.1"/>
    <property type="molecule type" value="Genomic_DNA"/>
</dbReference>
<organism evidence="2 3">
    <name type="scientific">Blautia faecicola</name>
    <dbReference type="NCBI Taxonomy" id="2509240"/>
    <lineage>
        <taxon>Bacteria</taxon>
        <taxon>Bacillati</taxon>
        <taxon>Bacillota</taxon>
        <taxon>Clostridia</taxon>
        <taxon>Lachnospirales</taxon>
        <taxon>Lachnospiraceae</taxon>
        <taxon>Blautia</taxon>
    </lineage>
</organism>
<protein>
    <submittedName>
        <fullName evidence="2">Uncharacterized protein</fullName>
    </submittedName>
</protein>
<feature type="transmembrane region" description="Helical" evidence="1">
    <location>
        <begin position="20"/>
        <end position="42"/>
    </location>
</feature>
<dbReference type="AlphaFoldDB" id="A0A4V1NRQ8"/>